<organism evidence="2 3">
    <name type="scientific">Mucilaginibacter polytrichastri</name>
    <dbReference type="NCBI Taxonomy" id="1302689"/>
    <lineage>
        <taxon>Bacteria</taxon>
        <taxon>Pseudomonadati</taxon>
        <taxon>Bacteroidota</taxon>
        <taxon>Sphingobacteriia</taxon>
        <taxon>Sphingobacteriales</taxon>
        <taxon>Sphingobacteriaceae</taxon>
        <taxon>Mucilaginibacter</taxon>
    </lineage>
</organism>
<keyword evidence="3" id="KW-1185">Reference proteome</keyword>
<dbReference type="EMBL" id="MPPL01000001">
    <property type="protein sequence ID" value="OKS86569.1"/>
    <property type="molecule type" value="Genomic_DNA"/>
</dbReference>
<dbReference type="RefSeq" id="WP_074489243.1">
    <property type="nucleotide sequence ID" value="NZ_FPAM01000004.1"/>
</dbReference>
<sequence>MKIKYTLLLVFCAFLIQSCKKDGVTASTTTTAPISAFQAYIDGTLWAPKDTLSAVVTYNPTTKTRVLTCSATHAQEQVTMAITNTNSAAGNNFPIGTYTSNATFDYSTLQKNSSGAYVYTPFGTTKNGSQQIIIASIDTVKKTLTGTFNFVSSNTIYDNSGNVVSISVAQIATGQLTTLPYTYKAVTN</sequence>
<keyword evidence="1" id="KW-0732">Signal</keyword>
<evidence type="ECO:0000256" key="1">
    <source>
        <dbReference type="SAM" id="SignalP"/>
    </source>
</evidence>
<dbReference type="OrthoDB" id="795331at2"/>
<dbReference type="AlphaFoldDB" id="A0A1Q5ZXU1"/>
<reference evidence="2 3" key="1">
    <citation type="submission" date="2016-11" db="EMBL/GenBank/DDBJ databases">
        <title>Whole Genome Sequencing of Mucilaginibacter polytrichastri RG4-7(T) isolated from the moss sample.</title>
        <authorList>
            <person name="Li Y."/>
        </authorList>
    </citation>
    <scope>NUCLEOTIDE SEQUENCE [LARGE SCALE GENOMIC DNA]</scope>
    <source>
        <strain evidence="2 3">RG4-7</strain>
    </source>
</reference>
<accession>A0A1Q5ZXU1</accession>
<name>A0A1Q5ZXU1_9SPHI</name>
<gene>
    <name evidence="2" type="ORF">RG47T_2025</name>
</gene>
<evidence type="ECO:0000313" key="2">
    <source>
        <dbReference type="EMBL" id="OKS86569.1"/>
    </source>
</evidence>
<dbReference type="PROSITE" id="PS51257">
    <property type="entry name" value="PROKAR_LIPOPROTEIN"/>
    <property type="match status" value="1"/>
</dbReference>
<evidence type="ECO:0000313" key="3">
    <source>
        <dbReference type="Proteomes" id="UP000186720"/>
    </source>
</evidence>
<feature type="signal peptide" evidence="1">
    <location>
        <begin position="1"/>
        <end position="21"/>
    </location>
</feature>
<proteinExistence type="predicted"/>
<protein>
    <recommendedName>
        <fullName evidence="4">Lipocalin-like domain-containing protein</fullName>
    </recommendedName>
</protein>
<dbReference type="Proteomes" id="UP000186720">
    <property type="component" value="Unassembled WGS sequence"/>
</dbReference>
<comment type="caution">
    <text evidence="2">The sequence shown here is derived from an EMBL/GenBank/DDBJ whole genome shotgun (WGS) entry which is preliminary data.</text>
</comment>
<evidence type="ECO:0008006" key="4">
    <source>
        <dbReference type="Google" id="ProtNLM"/>
    </source>
</evidence>
<feature type="chain" id="PRO_5010170296" description="Lipocalin-like domain-containing protein" evidence="1">
    <location>
        <begin position="22"/>
        <end position="188"/>
    </location>
</feature>